<keyword evidence="2" id="KW-1185">Reference proteome</keyword>
<dbReference type="EMBL" id="LT629802">
    <property type="protein sequence ID" value="SDV00913.1"/>
    <property type="molecule type" value="Genomic_DNA"/>
</dbReference>
<proteinExistence type="predicted"/>
<dbReference type="STRING" id="46679.SAMN05216202_3081"/>
<sequence length="107" mass="11846">MIGDLWKPVVDVFSGSFLPIRASAIWIAKLQLPRLMVTFFSLAVEPTVGAKSAMRTASRVMDLYTSPTVVARTDGTGEFDLHVRCLSAREDELAPFVKHYSASVRDE</sequence>
<dbReference type="Proteomes" id="UP000198600">
    <property type="component" value="Chromosome I"/>
</dbReference>
<dbReference type="AlphaFoldDB" id="A0A1H2N5R6"/>
<protein>
    <submittedName>
        <fullName evidence="1">Uncharacterized protein</fullName>
    </submittedName>
</protein>
<organism evidence="1 2">
    <name type="scientific">Pseudomonas mucidolens</name>
    <dbReference type="NCBI Taxonomy" id="46679"/>
    <lineage>
        <taxon>Bacteria</taxon>
        <taxon>Pseudomonadati</taxon>
        <taxon>Pseudomonadota</taxon>
        <taxon>Gammaproteobacteria</taxon>
        <taxon>Pseudomonadales</taxon>
        <taxon>Pseudomonadaceae</taxon>
        <taxon>Pseudomonas</taxon>
    </lineage>
</organism>
<accession>A0A1H2N5R6</accession>
<reference evidence="2" key="1">
    <citation type="submission" date="2016-10" db="EMBL/GenBank/DDBJ databases">
        <authorList>
            <person name="Varghese N."/>
            <person name="Submissions S."/>
        </authorList>
    </citation>
    <scope>NUCLEOTIDE SEQUENCE [LARGE SCALE GENOMIC DNA]</scope>
    <source>
        <strain evidence="2">LMG 2223</strain>
    </source>
</reference>
<evidence type="ECO:0000313" key="1">
    <source>
        <dbReference type="EMBL" id="SDV00913.1"/>
    </source>
</evidence>
<gene>
    <name evidence="1" type="ORF">SAMN05216202_3081</name>
</gene>
<evidence type="ECO:0000313" key="2">
    <source>
        <dbReference type="Proteomes" id="UP000198600"/>
    </source>
</evidence>
<name>A0A1H2N5R6_9PSED</name>